<protein>
    <submittedName>
        <fullName evidence="1">Ribbon-helix-helix protein, CopG family</fullName>
    </submittedName>
</protein>
<evidence type="ECO:0000313" key="1">
    <source>
        <dbReference type="EMBL" id="QQV79294.1"/>
    </source>
</evidence>
<dbReference type="CDD" id="cd21631">
    <property type="entry name" value="RHH_CopG_NikR-like"/>
    <property type="match status" value="1"/>
</dbReference>
<keyword evidence="2" id="KW-1185">Reference proteome</keyword>
<keyword evidence="1" id="KW-0614">Plasmid</keyword>
<proteinExistence type="predicted"/>
<dbReference type="AlphaFoldDB" id="A0A974NY99"/>
<evidence type="ECO:0000313" key="2">
    <source>
        <dbReference type="Proteomes" id="UP000595894"/>
    </source>
</evidence>
<organism evidence="1 2">
    <name type="scientific">Sphingomonas aliaeris</name>
    <dbReference type="NCBI Taxonomy" id="2759526"/>
    <lineage>
        <taxon>Bacteria</taxon>
        <taxon>Pseudomonadati</taxon>
        <taxon>Pseudomonadota</taxon>
        <taxon>Alphaproteobacteria</taxon>
        <taxon>Sphingomonadales</taxon>
        <taxon>Sphingomonadaceae</taxon>
        <taxon>Sphingomonas</taxon>
    </lineage>
</organism>
<name>A0A974NY99_9SPHN</name>
<reference evidence="2" key="1">
    <citation type="submission" date="2020-09" db="EMBL/GenBank/DDBJ databases">
        <title>Sphingomonas sp., a new species isolated from pork steak.</title>
        <authorList>
            <person name="Heidler von Heilborn D."/>
        </authorList>
    </citation>
    <scope>NUCLEOTIDE SEQUENCE [LARGE SCALE GENOMIC DNA]</scope>
    <source>
        <plasmid evidence="2">punnamed1</plasmid>
    </source>
</reference>
<dbReference type="Proteomes" id="UP000595894">
    <property type="component" value="Plasmid punnamed1"/>
</dbReference>
<accession>A0A974NY99</accession>
<dbReference type="RefSeq" id="WP_202096574.1">
    <property type="nucleotide sequence ID" value="NZ_CP061036.1"/>
</dbReference>
<sequence length="96" mass="10700">MTDKHQVLTLRLNGDDWAALNRIADKRGFSRAEAARAALMQGLRFAEAGHTFNITRTVLLLEYMQAAIDVIITRDHGDAVPALLEAAQQRLETFHA</sequence>
<dbReference type="EMBL" id="CP061036">
    <property type="protein sequence ID" value="QQV79294.1"/>
    <property type="molecule type" value="Genomic_DNA"/>
</dbReference>
<gene>
    <name evidence="1" type="ORF">H5J25_18775</name>
</gene>
<geneLocation type="plasmid" evidence="1 2">
    <name>punnamed1</name>
</geneLocation>
<dbReference type="KEGG" id="sari:H5J25_18775"/>